<dbReference type="AlphaFoldDB" id="A0A1L3MSA3"/>
<sequence>MEKFALVTGASGGIGSAITKKLLEEGYHIYLHFHSNKKAIDQFIHSMSEHDRERIIPIQSDLSVQTGVENLVAEIPTKIDLVVLNSGSSFYGLLTDMTDLDIERMVQLNITSPFLIAQKLVPKMVRNQKGNIVVISSIWGIKGASCEVLYSMVKGGQNSFVKALSKEVAPSNIRVNAIAPGAIATNMLSQFSEEDLTDLKNEIPLGRIGKPEEIAEAVAFLSSDKASYITGQILVVDGGWI</sequence>
<dbReference type="InterPro" id="IPR036291">
    <property type="entry name" value="NAD(P)-bd_dom_sf"/>
</dbReference>
<dbReference type="CDD" id="cd05233">
    <property type="entry name" value="SDR_c"/>
    <property type="match status" value="1"/>
</dbReference>
<dbReference type="OrthoDB" id="9803333at2"/>
<dbReference type="STRING" id="1547283.A9C19_10755"/>
<evidence type="ECO:0000256" key="2">
    <source>
        <dbReference type="ARBA" id="ARBA00023002"/>
    </source>
</evidence>
<dbReference type="EMBL" id="CP016020">
    <property type="protein sequence ID" value="APH05190.1"/>
    <property type="molecule type" value="Genomic_DNA"/>
</dbReference>
<dbReference type="PRINTS" id="PR00081">
    <property type="entry name" value="GDHRDH"/>
</dbReference>
<dbReference type="Gene3D" id="3.40.50.720">
    <property type="entry name" value="NAD(P)-binding Rossmann-like Domain"/>
    <property type="match status" value="1"/>
</dbReference>
<dbReference type="RefSeq" id="WP_072579983.1">
    <property type="nucleotide sequence ID" value="NZ_CP016020.1"/>
</dbReference>
<evidence type="ECO:0000313" key="4">
    <source>
        <dbReference type="Proteomes" id="UP000181936"/>
    </source>
</evidence>
<keyword evidence="2" id="KW-0560">Oxidoreductase</keyword>
<dbReference type="PANTHER" id="PTHR42879">
    <property type="entry name" value="3-OXOACYL-(ACYL-CARRIER-PROTEIN) REDUCTASE"/>
    <property type="match status" value="1"/>
</dbReference>
<comment type="similarity">
    <text evidence="1">Belongs to the short-chain dehydrogenases/reductases (SDR) family.</text>
</comment>
<dbReference type="SUPFAM" id="SSF51735">
    <property type="entry name" value="NAD(P)-binding Rossmann-fold domains"/>
    <property type="match status" value="1"/>
</dbReference>
<organism evidence="3 4">
    <name type="scientific">Bacillus weihaiensis</name>
    <dbReference type="NCBI Taxonomy" id="1547283"/>
    <lineage>
        <taxon>Bacteria</taxon>
        <taxon>Bacillati</taxon>
        <taxon>Bacillota</taxon>
        <taxon>Bacilli</taxon>
        <taxon>Bacillales</taxon>
        <taxon>Bacillaceae</taxon>
        <taxon>Bacillus</taxon>
    </lineage>
</organism>
<evidence type="ECO:0000256" key="1">
    <source>
        <dbReference type="ARBA" id="ARBA00006484"/>
    </source>
</evidence>
<gene>
    <name evidence="3" type="primary">fabG</name>
    <name evidence="3" type="ORF">A9C19_10755</name>
</gene>
<name>A0A1L3MSA3_9BACI</name>
<dbReference type="Proteomes" id="UP000181936">
    <property type="component" value="Chromosome"/>
</dbReference>
<dbReference type="InterPro" id="IPR050259">
    <property type="entry name" value="SDR"/>
</dbReference>
<dbReference type="FunFam" id="3.40.50.720:FF:000173">
    <property type="entry name" value="3-oxoacyl-[acyl-carrier protein] reductase"/>
    <property type="match status" value="1"/>
</dbReference>
<protein>
    <submittedName>
        <fullName evidence="3">3-oxoacyl-ACP reductase</fullName>
    </submittedName>
</protein>
<dbReference type="PANTHER" id="PTHR42879:SF2">
    <property type="entry name" value="3-OXOACYL-[ACYL-CARRIER-PROTEIN] REDUCTASE FABG"/>
    <property type="match status" value="1"/>
</dbReference>
<dbReference type="KEGG" id="bwh:A9C19_10755"/>
<reference evidence="3 4" key="1">
    <citation type="journal article" date="2016" name="Sci. Rep.">
        <title>Complete genome sequence and transcriptomic analysis of a novel marine strain Bacillus weihaiensis reveals the mechanism of brown algae degradation.</title>
        <authorList>
            <person name="Zhu Y."/>
            <person name="Chen P."/>
            <person name="Bao Y."/>
            <person name="Men Y."/>
            <person name="Zeng Y."/>
            <person name="Yang J."/>
            <person name="Sun J."/>
            <person name="Sun Y."/>
        </authorList>
    </citation>
    <scope>NUCLEOTIDE SEQUENCE [LARGE SCALE GENOMIC DNA]</scope>
    <source>
        <strain evidence="3 4">Alg07</strain>
    </source>
</reference>
<keyword evidence="4" id="KW-1185">Reference proteome</keyword>
<dbReference type="InterPro" id="IPR002347">
    <property type="entry name" value="SDR_fam"/>
</dbReference>
<proteinExistence type="inferred from homology"/>
<dbReference type="GO" id="GO:0016491">
    <property type="term" value="F:oxidoreductase activity"/>
    <property type="evidence" value="ECO:0007669"/>
    <property type="project" value="UniProtKB-KW"/>
</dbReference>
<dbReference type="NCBIfam" id="NF047420">
    <property type="entry name" value="EF_P_mod_YmfI"/>
    <property type="match status" value="1"/>
</dbReference>
<dbReference type="Pfam" id="PF13561">
    <property type="entry name" value="adh_short_C2"/>
    <property type="match status" value="1"/>
</dbReference>
<evidence type="ECO:0000313" key="3">
    <source>
        <dbReference type="EMBL" id="APH05190.1"/>
    </source>
</evidence>
<accession>A0A1L3MSA3</accession>